<proteinExistence type="predicted"/>
<protein>
    <submittedName>
        <fullName evidence="3">Xenoxin-1</fullName>
    </submittedName>
</protein>
<dbReference type="Gene3D" id="2.10.60.10">
    <property type="entry name" value="CD59"/>
    <property type="match status" value="1"/>
</dbReference>
<feature type="domain" description="Snake toxin/toxin-like" evidence="2">
    <location>
        <begin position="21"/>
        <end position="82"/>
    </location>
</feature>
<reference evidence="3" key="1">
    <citation type="journal article" date="2010" name="Science">
        <title>The genome of the Western clawed frog Xenopus tropicalis.</title>
        <authorList>
            <person name="Hellsten U."/>
            <person name="Harland R.M."/>
            <person name="Gilchrist M.J."/>
            <person name="Hendrix D."/>
            <person name="Jurka J."/>
            <person name="Kapitonov V."/>
            <person name="Ovcharenko I."/>
            <person name="Putnam N.H."/>
            <person name="Shu S."/>
            <person name="Taher L."/>
            <person name="Blitz I.L."/>
            <person name="Blumberg B."/>
            <person name="Dichmann D.S."/>
            <person name="Dubchak I."/>
            <person name="Amaya E."/>
            <person name="Detter J.C."/>
            <person name="Fletcher R."/>
            <person name="Gerhard D.S."/>
            <person name="Goodstein D."/>
            <person name="Graves T."/>
            <person name="Grigoriev I.V."/>
            <person name="Grimwood J."/>
            <person name="Kawashima T."/>
            <person name="Lindquist E."/>
            <person name="Lucas S.M."/>
            <person name="Mead P.E."/>
            <person name="Mitros T."/>
            <person name="Ogino H."/>
            <person name="Ohta Y."/>
            <person name="Poliakov A.V."/>
            <person name="Pollet N."/>
            <person name="Robert J."/>
            <person name="Salamov A."/>
            <person name="Sater A.K."/>
            <person name="Schmutz J."/>
            <person name="Terry A."/>
            <person name="Vize P.D."/>
            <person name="Warren W.C."/>
            <person name="Wells D."/>
            <person name="Wills A."/>
            <person name="Wilson R.K."/>
            <person name="Zimmerman L.B."/>
            <person name="Zorn A.M."/>
            <person name="Grainger R."/>
            <person name="Grammer T."/>
            <person name="Khokha M.K."/>
            <person name="Richardson P.M."/>
            <person name="Rokhsar D.S."/>
        </authorList>
    </citation>
    <scope>NUCLEOTIDE SEQUENCE [LARGE SCALE GENOMIC DNA]</scope>
    <source>
        <strain evidence="3">Nigerian</strain>
    </source>
</reference>
<dbReference type="AlphaFoldDB" id="A0A6I8Q102"/>
<gene>
    <name evidence="3" type="primary">LOC116407754</name>
</gene>
<evidence type="ECO:0000313" key="3">
    <source>
        <dbReference type="Ensembl" id="ENSXETP00000062721"/>
    </source>
</evidence>
<keyword evidence="1" id="KW-0732">Signal</keyword>
<sequence length="83" mass="9235">MRFAIIFFLLFVISVGNALRCMRQAKKMSAPQECSKAETNCLTHVMKNDVLKYCAKSSECTTTKVMALPAEKVTCCDTDMCNA</sequence>
<dbReference type="Ensembl" id="ENSXETT00000063395">
    <property type="protein sequence ID" value="ENSXETP00000062721"/>
    <property type="gene ID" value="ENSXETG00000039107"/>
</dbReference>
<feature type="signal peptide" evidence="1">
    <location>
        <begin position="1"/>
        <end position="18"/>
    </location>
</feature>
<organism evidence="3">
    <name type="scientific">Xenopus tropicalis</name>
    <name type="common">Western clawed frog</name>
    <name type="synonym">Silurana tropicalis</name>
    <dbReference type="NCBI Taxonomy" id="8364"/>
    <lineage>
        <taxon>Eukaryota</taxon>
        <taxon>Metazoa</taxon>
        <taxon>Chordata</taxon>
        <taxon>Craniata</taxon>
        <taxon>Vertebrata</taxon>
        <taxon>Euteleostomi</taxon>
        <taxon>Amphibia</taxon>
        <taxon>Batrachia</taxon>
        <taxon>Anura</taxon>
        <taxon>Pipoidea</taxon>
        <taxon>Pipidae</taxon>
        <taxon>Xenopodinae</taxon>
        <taxon>Xenopus</taxon>
        <taxon>Silurana</taxon>
    </lineage>
</organism>
<name>A0A6I8Q102_XENTR</name>
<dbReference type="InterPro" id="IPR035076">
    <property type="entry name" value="Toxin/TOLIP"/>
</dbReference>
<dbReference type="InterPro" id="IPR045860">
    <property type="entry name" value="Snake_toxin-like_sf"/>
</dbReference>
<accession>A0A6I8Q102</accession>
<reference evidence="3" key="2">
    <citation type="submission" date="2020-05" db="UniProtKB">
        <authorList>
            <consortium name="Ensembl"/>
        </authorList>
    </citation>
    <scope>IDENTIFICATION</scope>
</reference>
<dbReference type="SUPFAM" id="SSF57302">
    <property type="entry name" value="Snake toxin-like"/>
    <property type="match status" value="1"/>
</dbReference>
<evidence type="ECO:0000256" key="1">
    <source>
        <dbReference type="SAM" id="SignalP"/>
    </source>
</evidence>
<dbReference type="Pfam" id="PF00087">
    <property type="entry name" value="Toxin_TOLIP"/>
    <property type="match status" value="1"/>
</dbReference>
<feature type="chain" id="PRO_5030155139" evidence="1">
    <location>
        <begin position="19"/>
        <end position="83"/>
    </location>
</feature>
<evidence type="ECO:0000259" key="2">
    <source>
        <dbReference type="Pfam" id="PF00087"/>
    </source>
</evidence>